<organism evidence="2 3">
    <name type="scientific">Erysiphe neolycopersici</name>
    <dbReference type="NCBI Taxonomy" id="212602"/>
    <lineage>
        <taxon>Eukaryota</taxon>
        <taxon>Fungi</taxon>
        <taxon>Dikarya</taxon>
        <taxon>Ascomycota</taxon>
        <taxon>Pezizomycotina</taxon>
        <taxon>Leotiomycetes</taxon>
        <taxon>Erysiphales</taxon>
        <taxon>Erysiphaceae</taxon>
        <taxon>Erysiphe</taxon>
    </lineage>
</organism>
<keyword evidence="1" id="KW-0812">Transmembrane</keyword>
<evidence type="ECO:0000313" key="2">
    <source>
        <dbReference type="EMBL" id="RKF65650.1"/>
    </source>
</evidence>
<dbReference type="EMBL" id="MCFK01000487">
    <property type="protein sequence ID" value="RKF65650.1"/>
    <property type="molecule type" value="Genomic_DNA"/>
</dbReference>
<comment type="caution">
    <text evidence="2">The sequence shown here is derived from an EMBL/GenBank/DDBJ whole genome shotgun (WGS) entry which is preliminary data.</text>
</comment>
<evidence type="ECO:0000313" key="3">
    <source>
        <dbReference type="Proteomes" id="UP000286134"/>
    </source>
</evidence>
<sequence>MSSSDSTRNCSICHKNLPSIVFIRNQRINTFYKTCSICRTRKNIQRQNHRGQQSVAQPSRVALVNGAFLSLNIYILANFFVWMLNL</sequence>
<dbReference type="OrthoDB" id="10441453at2759"/>
<gene>
    <name evidence="2" type="ORF">OnM2_004046</name>
</gene>
<accession>A0A420I7H1</accession>
<dbReference type="Proteomes" id="UP000286134">
    <property type="component" value="Unassembled WGS sequence"/>
</dbReference>
<keyword evidence="1" id="KW-0472">Membrane</keyword>
<keyword evidence="1" id="KW-1133">Transmembrane helix</keyword>
<name>A0A420I7H1_9PEZI</name>
<keyword evidence="3" id="KW-1185">Reference proteome</keyword>
<evidence type="ECO:0000256" key="1">
    <source>
        <dbReference type="SAM" id="Phobius"/>
    </source>
</evidence>
<reference evidence="2 3" key="1">
    <citation type="journal article" date="2018" name="BMC Genomics">
        <title>Comparative genome analyses reveal sequence features reflecting distinct modes of host-adaptation between dicot and monocot powdery mildew.</title>
        <authorList>
            <person name="Wu Y."/>
            <person name="Ma X."/>
            <person name="Pan Z."/>
            <person name="Kale S.D."/>
            <person name="Song Y."/>
            <person name="King H."/>
            <person name="Zhang Q."/>
            <person name="Presley C."/>
            <person name="Deng X."/>
            <person name="Wei C.I."/>
            <person name="Xiao S."/>
        </authorList>
    </citation>
    <scope>NUCLEOTIDE SEQUENCE [LARGE SCALE GENOMIC DNA]</scope>
    <source>
        <strain evidence="2">UMSG2</strain>
    </source>
</reference>
<dbReference type="STRING" id="212602.A0A420I7H1"/>
<protein>
    <submittedName>
        <fullName evidence="2">Uncharacterized protein</fullName>
    </submittedName>
</protein>
<proteinExistence type="predicted"/>
<dbReference type="AlphaFoldDB" id="A0A420I7H1"/>
<feature type="transmembrane region" description="Helical" evidence="1">
    <location>
        <begin position="62"/>
        <end position="84"/>
    </location>
</feature>